<dbReference type="CDD" id="cd00060">
    <property type="entry name" value="FHA"/>
    <property type="match status" value="1"/>
</dbReference>
<dbReference type="EMBL" id="JAAKYA010000071">
    <property type="protein sequence ID" value="NGO39775.1"/>
    <property type="molecule type" value="Genomic_DNA"/>
</dbReference>
<feature type="domain" description="FHA" evidence="1">
    <location>
        <begin position="23"/>
        <end position="72"/>
    </location>
</feature>
<dbReference type="InterPro" id="IPR008984">
    <property type="entry name" value="SMAD_FHA_dom_sf"/>
</dbReference>
<dbReference type="Proteomes" id="UP000477311">
    <property type="component" value="Unassembled WGS sequence"/>
</dbReference>
<dbReference type="InterPro" id="IPR050923">
    <property type="entry name" value="Cell_Proc_Reg/RNA_Proc"/>
</dbReference>
<keyword evidence="3" id="KW-1185">Reference proteome</keyword>
<dbReference type="InterPro" id="IPR000253">
    <property type="entry name" value="FHA_dom"/>
</dbReference>
<reference evidence="2 3" key="1">
    <citation type="submission" date="2020-02" db="EMBL/GenBank/DDBJ databases">
        <title>Draft genome sequence of Limisphaera ngatamarikiensis NGM72.4T, a thermophilic Verrucomicrobia grouped in subdivision 3.</title>
        <authorList>
            <person name="Carere C.R."/>
            <person name="Steen J."/>
            <person name="Hugenholtz P."/>
            <person name="Stott M.B."/>
        </authorList>
    </citation>
    <scope>NUCLEOTIDE SEQUENCE [LARGE SCALE GENOMIC DNA]</scope>
    <source>
        <strain evidence="2 3">NGM72.4</strain>
    </source>
</reference>
<dbReference type="SUPFAM" id="SSF49879">
    <property type="entry name" value="SMAD/FHA domain"/>
    <property type="match status" value="1"/>
</dbReference>
<evidence type="ECO:0000259" key="1">
    <source>
        <dbReference type="PROSITE" id="PS50006"/>
    </source>
</evidence>
<comment type="caution">
    <text evidence="2">The sequence shown here is derived from an EMBL/GenBank/DDBJ whole genome shotgun (WGS) entry which is preliminary data.</text>
</comment>
<sequence>MAKLVVKGPNGRDEVLTLKEGVHRFGRSSTNEFVVFDSTVSRFHCEIEVRPDGMWVRDLDSANGTFVDDVPVGSEPVQLRKGQVLRLGDVRMEVRDAPEAPPADQVPMCSIHPTFPASMECTQCHRIFCGSCVHLIRRVGGQYLRLCPVCSGPCVPLTVVPGGAKGLLRGMMDRLLKKRTLRHPFQGE</sequence>
<dbReference type="RefSeq" id="WP_165108000.1">
    <property type="nucleotide sequence ID" value="NZ_JAAKYA010000071.1"/>
</dbReference>
<dbReference type="PROSITE" id="PS50006">
    <property type="entry name" value="FHA_DOMAIN"/>
    <property type="match status" value="1"/>
</dbReference>
<organism evidence="2 3">
    <name type="scientific">Limisphaera ngatamarikiensis</name>
    <dbReference type="NCBI Taxonomy" id="1324935"/>
    <lineage>
        <taxon>Bacteria</taxon>
        <taxon>Pseudomonadati</taxon>
        <taxon>Verrucomicrobiota</taxon>
        <taxon>Verrucomicrobiia</taxon>
        <taxon>Limisphaerales</taxon>
        <taxon>Limisphaeraceae</taxon>
        <taxon>Limisphaera</taxon>
    </lineage>
</organism>
<gene>
    <name evidence="2" type="ORF">G4L39_10265</name>
</gene>
<proteinExistence type="predicted"/>
<evidence type="ECO:0000313" key="3">
    <source>
        <dbReference type="Proteomes" id="UP000477311"/>
    </source>
</evidence>
<protein>
    <submittedName>
        <fullName evidence="2">FHA domain-containing protein</fullName>
    </submittedName>
</protein>
<dbReference type="Pfam" id="PF00498">
    <property type="entry name" value="FHA"/>
    <property type="match status" value="1"/>
</dbReference>
<dbReference type="AlphaFoldDB" id="A0A6M1RT17"/>
<evidence type="ECO:0000313" key="2">
    <source>
        <dbReference type="EMBL" id="NGO39775.1"/>
    </source>
</evidence>
<dbReference type="Gene3D" id="2.60.200.20">
    <property type="match status" value="1"/>
</dbReference>
<name>A0A6M1RT17_9BACT</name>
<accession>A0A6M1RT17</accession>
<dbReference type="PANTHER" id="PTHR23308">
    <property type="entry name" value="NUCLEAR INHIBITOR OF PROTEIN PHOSPHATASE-1"/>
    <property type="match status" value="1"/>
</dbReference>
<dbReference type="SMART" id="SM00240">
    <property type="entry name" value="FHA"/>
    <property type="match status" value="1"/>
</dbReference>